<reference evidence="4 5" key="1">
    <citation type="submission" date="2024-04" db="EMBL/GenBank/DDBJ databases">
        <authorList>
            <person name="Fracassetti M."/>
        </authorList>
    </citation>
    <scope>NUCLEOTIDE SEQUENCE [LARGE SCALE GENOMIC DNA]</scope>
</reference>
<dbReference type="Proteomes" id="UP001497516">
    <property type="component" value="Chromosome 9"/>
</dbReference>
<evidence type="ECO:0008006" key="6">
    <source>
        <dbReference type="Google" id="ProtNLM"/>
    </source>
</evidence>
<dbReference type="EMBL" id="OZ034822">
    <property type="protein sequence ID" value="CAL1414397.1"/>
    <property type="molecule type" value="Genomic_DNA"/>
</dbReference>
<dbReference type="PANTHER" id="PTHR31973">
    <property type="entry name" value="POLYPROTEIN, PUTATIVE-RELATED"/>
    <property type="match status" value="1"/>
</dbReference>
<feature type="compositionally biased region" description="Acidic residues" evidence="1">
    <location>
        <begin position="81"/>
        <end position="105"/>
    </location>
</feature>
<feature type="compositionally biased region" description="Basic and acidic residues" evidence="1">
    <location>
        <begin position="55"/>
        <end position="67"/>
    </location>
</feature>
<dbReference type="PANTHER" id="PTHR31973:SF187">
    <property type="entry name" value="MUTATOR TRANSPOSASE MUDRA PROTEIN"/>
    <property type="match status" value="1"/>
</dbReference>
<accession>A0AAV2GVS6</accession>
<keyword evidence="5" id="KW-1185">Reference proteome</keyword>
<feature type="region of interest" description="Disordered" evidence="1">
    <location>
        <begin position="501"/>
        <end position="526"/>
    </location>
</feature>
<name>A0AAV2GVS6_9ROSI</name>
<feature type="compositionally biased region" description="Polar residues" evidence="1">
    <location>
        <begin position="129"/>
        <end position="138"/>
    </location>
</feature>
<feature type="domain" description="Transposase MuDR plant" evidence="2">
    <location>
        <begin position="197"/>
        <end position="256"/>
    </location>
</feature>
<proteinExistence type="predicted"/>
<sequence>MADSWEEGNGENVTNQEGEEDDFLSVEDGVAASVAKEVYHVYDSDDADTSDDEYHEARDNLRAYGETRRRRKVHTKRAADGEEVDQLDEFEDVEVESGEEEEAENDNGAHGEDVGEDAVGGDEPRNEATIHSISNQEPPIQEQAVGENSNDSFYRLSEDSDHVRPNLSDEEAREMYDDAPHYDPKCDHKSLQFVCRMKFASAEQFKEAVVRHSVAAGASLRWLRTNPKRREVRCKSLNCKWKLYASWFRKDRSFMIRKVGLPHSCSRQLRVNQVTAKWIASDMLDRFRINPEWAPNQIMAEVKLKHNMEVNYRTCYRAKVEAIKLLSGSLVDEYVKLRSYMAELKKRDREGHFFLEVDPHPNGDNVFFQRMYIGFSSLRKGFLEGCRPMIALDGCFLKGEVKGMILIAVGKDGNNQMFPICWAVVEGENTNSWCWFVQALAKDLTLVDGRGWTIISDQQKDVILNVADRRTIERELRIATSGVGVYVNERTGNQYVRLNGAAGRPVRGPQPTVVDLHGSQPPPSQP</sequence>
<dbReference type="InterPro" id="IPR018289">
    <property type="entry name" value="MULE_transposase_dom"/>
</dbReference>
<dbReference type="Pfam" id="PF10551">
    <property type="entry name" value="MULE"/>
    <property type="match status" value="1"/>
</dbReference>
<dbReference type="Pfam" id="PF03108">
    <property type="entry name" value="DBD_Tnp_Mut"/>
    <property type="match status" value="1"/>
</dbReference>
<evidence type="ECO:0000313" key="4">
    <source>
        <dbReference type="EMBL" id="CAL1414397.1"/>
    </source>
</evidence>
<dbReference type="AlphaFoldDB" id="A0AAV2GVS6"/>
<feature type="compositionally biased region" description="Acidic residues" evidence="1">
    <location>
        <begin position="44"/>
        <end position="54"/>
    </location>
</feature>
<organism evidence="4 5">
    <name type="scientific">Linum trigynum</name>
    <dbReference type="NCBI Taxonomy" id="586398"/>
    <lineage>
        <taxon>Eukaryota</taxon>
        <taxon>Viridiplantae</taxon>
        <taxon>Streptophyta</taxon>
        <taxon>Embryophyta</taxon>
        <taxon>Tracheophyta</taxon>
        <taxon>Spermatophyta</taxon>
        <taxon>Magnoliopsida</taxon>
        <taxon>eudicotyledons</taxon>
        <taxon>Gunneridae</taxon>
        <taxon>Pentapetalae</taxon>
        <taxon>rosids</taxon>
        <taxon>fabids</taxon>
        <taxon>Malpighiales</taxon>
        <taxon>Linaceae</taxon>
        <taxon>Linum</taxon>
    </lineage>
</organism>
<evidence type="ECO:0000313" key="5">
    <source>
        <dbReference type="Proteomes" id="UP001497516"/>
    </source>
</evidence>
<feature type="region of interest" description="Disordered" evidence="1">
    <location>
        <begin position="1"/>
        <end position="29"/>
    </location>
</feature>
<gene>
    <name evidence="4" type="ORF">LTRI10_LOCUS53556</name>
</gene>
<evidence type="ECO:0000256" key="1">
    <source>
        <dbReference type="SAM" id="MobiDB-lite"/>
    </source>
</evidence>
<feature type="domain" description="MULE transposase" evidence="3">
    <location>
        <begin position="390"/>
        <end position="461"/>
    </location>
</feature>
<evidence type="ECO:0000259" key="2">
    <source>
        <dbReference type="Pfam" id="PF03108"/>
    </source>
</evidence>
<evidence type="ECO:0000259" key="3">
    <source>
        <dbReference type="Pfam" id="PF10551"/>
    </source>
</evidence>
<protein>
    <recommendedName>
        <fullName evidence="6">Transposase</fullName>
    </recommendedName>
</protein>
<dbReference type="InterPro" id="IPR004332">
    <property type="entry name" value="Transposase_MuDR"/>
</dbReference>
<feature type="region of interest" description="Disordered" evidence="1">
    <location>
        <begin position="43"/>
        <end position="147"/>
    </location>
</feature>